<keyword evidence="3 11" id="KW-0812">Transmembrane</keyword>
<dbReference type="STRING" id="576137.A0A1L7WR26"/>
<feature type="compositionally biased region" description="Acidic residues" evidence="13">
    <location>
        <begin position="414"/>
        <end position="428"/>
    </location>
</feature>
<evidence type="ECO:0000313" key="16">
    <source>
        <dbReference type="Proteomes" id="UP000184330"/>
    </source>
</evidence>
<evidence type="ECO:0000256" key="2">
    <source>
        <dbReference type="ARBA" id="ARBA00022679"/>
    </source>
</evidence>
<dbReference type="Pfam" id="PF01529">
    <property type="entry name" value="DHHC"/>
    <property type="match status" value="1"/>
</dbReference>
<evidence type="ECO:0000256" key="10">
    <source>
        <dbReference type="ARBA" id="ARBA00048048"/>
    </source>
</evidence>
<feature type="compositionally biased region" description="Acidic residues" evidence="13">
    <location>
        <begin position="377"/>
        <end position="396"/>
    </location>
</feature>
<keyword evidence="6 11" id="KW-0472">Membrane</keyword>
<feature type="compositionally biased region" description="Acidic residues" evidence="13">
    <location>
        <begin position="92"/>
        <end position="105"/>
    </location>
</feature>
<accession>A0A1L7WR26</accession>
<feature type="compositionally biased region" description="Basic and acidic residues" evidence="13">
    <location>
        <begin position="328"/>
        <end position="356"/>
    </location>
</feature>
<keyword evidence="2 11" id="KW-0808">Transferase</keyword>
<keyword evidence="4 11" id="KW-0256">Endoplasmic reticulum</keyword>
<reference evidence="15 16" key="1">
    <citation type="submission" date="2016-03" db="EMBL/GenBank/DDBJ databases">
        <authorList>
            <person name="Ploux O."/>
        </authorList>
    </citation>
    <scope>NUCLEOTIDE SEQUENCE [LARGE SCALE GENOMIC DNA]</scope>
    <source>
        <strain evidence="15 16">UAMH 11012</strain>
    </source>
</reference>
<evidence type="ECO:0000256" key="13">
    <source>
        <dbReference type="SAM" id="MobiDB-lite"/>
    </source>
</evidence>
<organism evidence="15 16">
    <name type="scientific">Phialocephala subalpina</name>
    <dbReference type="NCBI Taxonomy" id="576137"/>
    <lineage>
        <taxon>Eukaryota</taxon>
        <taxon>Fungi</taxon>
        <taxon>Dikarya</taxon>
        <taxon>Ascomycota</taxon>
        <taxon>Pezizomycotina</taxon>
        <taxon>Leotiomycetes</taxon>
        <taxon>Helotiales</taxon>
        <taxon>Mollisiaceae</taxon>
        <taxon>Phialocephala</taxon>
        <taxon>Phialocephala fortinii species complex</taxon>
    </lineage>
</organism>
<evidence type="ECO:0000256" key="8">
    <source>
        <dbReference type="ARBA" id="ARBA00023288"/>
    </source>
</evidence>
<dbReference type="GO" id="GO:0019706">
    <property type="term" value="F:protein-cysteine S-palmitoyltransferase activity"/>
    <property type="evidence" value="ECO:0007669"/>
    <property type="project" value="UniProtKB-UniRule"/>
</dbReference>
<comment type="caution">
    <text evidence="11">Lacks conserved residue(s) required for the propagation of feature annotation.</text>
</comment>
<comment type="domain">
    <text evidence="11 12">The DHHC domain is required for palmitoyltransferase activity.</text>
</comment>
<dbReference type="GO" id="GO:0005789">
    <property type="term" value="C:endoplasmic reticulum membrane"/>
    <property type="evidence" value="ECO:0007669"/>
    <property type="project" value="UniProtKB-SubCell"/>
</dbReference>
<evidence type="ECO:0000256" key="5">
    <source>
        <dbReference type="ARBA" id="ARBA00022989"/>
    </source>
</evidence>
<evidence type="ECO:0000256" key="7">
    <source>
        <dbReference type="ARBA" id="ARBA00023139"/>
    </source>
</evidence>
<dbReference type="HAMAP" id="MF_03199">
    <property type="entry name" value="DHHC_PAT_PFA4"/>
    <property type="match status" value="1"/>
</dbReference>
<dbReference type="InterPro" id="IPR039859">
    <property type="entry name" value="PFA4/ZDH16/20/ERF2-like"/>
</dbReference>
<comment type="similarity">
    <text evidence="11">Belongs to the DHHC palmitoyltransferase family. PFA4 subfamily.</text>
</comment>
<proteinExistence type="inferred from homology"/>
<protein>
    <recommendedName>
        <fullName evidence="11">Palmitoyltransferase PFA4</fullName>
        <ecNumber evidence="11">2.3.1.225</ecNumber>
    </recommendedName>
    <alternativeName>
        <fullName evidence="11">Protein S-acyltransferase</fullName>
        <shortName evidence="11">PAT</shortName>
    </alternativeName>
    <alternativeName>
        <fullName evidence="11">Protein fatty acyltransferase 4</fullName>
    </alternativeName>
</protein>
<keyword evidence="5 11" id="KW-1133">Transmembrane helix</keyword>
<comment type="subcellular location">
    <subcellularLocation>
        <location evidence="11">Endoplasmic reticulum membrane</location>
        <topology evidence="11">Multi-pass membrane protein</topology>
    </subcellularLocation>
    <subcellularLocation>
        <location evidence="1">Membrane</location>
        <topology evidence="1">Multi-pass membrane protein</topology>
    </subcellularLocation>
</comment>
<feature type="transmembrane region" description="Helical" evidence="11 12">
    <location>
        <begin position="163"/>
        <end position="180"/>
    </location>
</feature>
<dbReference type="InterPro" id="IPR001594">
    <property type="entry name" value="Palmitoyltrfase_DHHC"/>
</dbReference>
<dbReference type="EC" id="2.3.1.225" evidence="11"/>
<keyword evidence="8 11" id="KW-0449">Lipoprotein</keyword>
<evidence type="ECO:0000313" key="15">
    <source>
        <dbReference type="EMBL" id="CZR55202.1"/>
    </source>
</evidence>
<dbReference type="OrthoDB" id="331948at2759"/>
<feature type="region of interest" description="Disordered" evidence="13">
    <location>
        <begin position="315"/>
        <end position="356"/>
    </location>
</feature>
<evidence type="ECO:0000256" key="9">
    <source>
        <dbReference type="ARBA" id="ARBA00023315"/>
    </source>
</evidence>
<feature type="active site" description="S-palmitoyl cysteine intermediate" evidence="11">
    <location>
        <position position="145"/>
    </location>
</feature>
<feature type="region of interest" description="Disordered" evidence="13">
    <location>
        <begin position="375"/>
        <end position="430"/>
    </location>
</feature>
<name>A0A1L7WR26_9HELO</name>
<keyword evidence="16" id="KW-1185">Reference proteome</keyword>
<dbReference type="InterPro" id="IPR033682">
    <property type="entry name" value="PFA4"/>
</dbReference>
<dbReference type="Proteomes" id="UP000184330">
    <property type="component" value="Unassembled WGS sequence"/>
</dbReference>
<evidence type="ECO:0000259" key="14">
    <source>
        <dbReference type="Pfam" id="PF01529"/>
    </source>
</evidence>
<feature type="domain" description="Palmitoyltransferase DHHC" evidence="14">
    <location>
        <begin position="114"/>
        <end position="241"/>
    </location>
</feature>
<evidence type="ECO:0000256" key="3">
    <source>
        <dbReference type="ARBA" id="ARBA00022692"/>
    </source>
</evidence>
<sequence length="445" mass="51087">MPTYTIPITRRTLWLPHLDDLAIPAVASLIIFLAYTSQYLFHYIEPGPLSKSEAIWFNGLVLCIWICYDRACSVDPGVKGWVGRSVRKEKDSDDEGSDKEGEEGEGEVKLKRGMRWCKKCEAVKPPRAHHCRKCGRCIPKMDHHCPWTTNCVSHTTFPHFLRFVLYAVLSMSILTYHLFVRLSILWSNRALPSYLGPSKYALAHLFILSIVNSFTLFALGILLSRAVYSLVTNTTMIESWEIERHEALVERSRKMGGYVYANGGQKVRVERQEFPYDIGVWKNLVQAFGTSNPIFWILPFGGAPGVESGFEFEENGFEDEGKTWPPMDPDKMPRRERRPSTETEPRKYGTKEEEKEAFRRRQEVDYKRWVKDKFLDGDEGEGSGEEYESECEEGIDGEPGWTNSDGDRLRDYGVDEEAEVVADDDDIPLGELLRRRKARTADKDE</sequence>
<keyword evidence="9 11" id="KW-0012">Acyltransferase</keyword>
<feature type="region of interest" description="Disordered" evidence="13">
    <location>
        <begin position="88"/>
        <end position="107"/>
    </location>
</feature>
<evidence type="ECO:0000256" key="11">
    <source>
        <dbReference type="HAMAP-Rule" id="MF_03199"/>
    </source>
</evidence>
<comment type="catalytic activity">
    <reaction evidence="10 11 12">
        <text>L-cysteinyl-[protein] + hexadecanoyl-CoA = S-hexadecanoyl-L-cysteinyl-[protein] + CoA</text>
        <dbReference type="Rhea" id="RHEA:36683"/>
        <dbReference type="Rhea" id="RHEA-COMP:10131"/>
        <dbReference type="Rhea" id="RHEA-COMP:11032"/>
        <dbReference type="ChEBI" id="CHEBI:29950"/>
        <dbReference type="ChEBI" id="CHEBI:57287"/>
        <dbReference type="ChEBI" id="CHEBI:57379"/>
        <dbReference type="ChEBI" id="CHEBI:74151"/>
        <dbReference type="EC" id="2.3.1.225"/>
    </reaction>
</comment>
<dbReference type="EMBL" id="FJOG01000006">
    <property type="protein sequence ID" value="CZR55202.1"/>
    <property type="molecule type" value="Genomic_DNA"/>
</dbReference>
<comment type="function">
    <text evidence="11">Mediates the reversible addition of palmitate to target proteins, thereby regulating their membrane association and biological function.</text>
</comment>
<feature type="transmembrane region" description="Helical" evidence="11 12">
    <location>
        <begin position="200"/>
        <end position="223"/>
    </location>
</feature>
<evidence type="ECO:0000256" key="1">
    <source>
        <dbReference type="ARBA" id="ARBA00004141"/>
    </source>
</evidence>
<dbReference type="PANTHER" id="PTHR12246">
    <property type="entry name" value="PALMITOYLTRANSFERASE ZDHHC16"/>
    <property type="match status" value="1"/>
</dbReference>
<keyword evidence="7 11" id="KW-0564">Palmitate</keyword>
<evidence type="ECO:0000256" key="12">
    <source>
        <dbReference type="RuleBase" id="RU079119"/>
    </source>
</evidence>
<gene>
    <name evidence="11" type="primary">PFA4</name>
    <name evidence="15" type="ORF">PAC_05089</name>
</gene>
<dbReference type="PROSITE" id="PS50216">
    <property type="entry name" value="DHHC"/>
    <property type="match status" value="1"/>
</dbReference>
<evidence type="ECO:0000256" key="6">
    <source>
        <dbReference type="ARBA" id="ARBA00023136"/>
    </source>
</evidence>
<feature type="transmembrane region" description="Helical" evidence="11 12">
    <location>
        <begin position="21"/>
        <end position="41"/>
    </location>
</feature>
<dbReference type="AlphaFoldDB" id="A0A1L7WR26"/>
<evidence type="ECO:0000256" key="4">
    <source>
        <dbReference type="ARBA" id="ARBA00022824"/>
    </source>
</evidence>